<reference evidence="1 2" key="1">
    <citation type="submission" date="2017-12" db="EMBL/GenBank/DDBJ databases">
        <authorList>
            <person name="Hurst M.R.H."/>
        </authorList>
    </citation>
    <scope>NUCLEOTIDE SEQUENCE [LARGE SCALE GENOMIC DNA]</scope>
    <source>
        <strain evidence="1 2">SY-3-19</strain>
    </source>
</reference>
<dbReference type="Proteomes" id="UP000239504">
    <property type="component" value="Unassembled WGS sequence"/>
</dbReference>
<organism evidence="1 2">
    <name type="scientific">Hyphococcus luteus</name>
    <dbReference type="NCBI Taxonomy" id="2058213"/>
    <lineage>
        <taxon>Bacteria</taxon>
        <taxon>Pseudomonadati</taxon>
        <taxon>Pseudomonadota</taxon>
        <taxon>Alphaproteobacteria</taxon>
        <taxon>Parvularculales</taxon>
        <taxon>Parvularculaceae</taxon>
        <taxon>Hyphococcus</taxon>
    </lineage>
</organism>
<name>A0A2S7K406_9PROT</name>
<dbReference type="Pfam" id="PF09550">
    <property type="entry name" value="Phage_TAC_6"/>
    <property type="match status" value="1"/>
</dbReference>
<keyword evidence="2" id="KW-1185">Reference proteome</keyword>
<dbReference type="RefSeq" id="WP_104830431.1">
    <property type="nucleotide sequence ID" value="NZ_PJCH01000009.1"/>
</dbReference>
<sequence>MMFAFAVLRLGLSPADFWTLSAAEWRALLDAAAPQAMTRDALSALMKTHGGGDA</sequence>
<evidence type="ECO:0000313" key="1">
    <source>
        <dbReference type="EMBL" id="PQA87244.1"/>
    </source>
</evidence>
<dbReference type="AlphaFoldDB" id="A0A2S7K406"/>
<comment type="caution">
    <text evidence="1">The sequence shown here is derived from an EMBL/GenBank/DDBJ whole genome shotgun (WGS) entry which is preliminary data.</text>
</comment>
<evidence type="ECO:0000313" key="2">
    <source>
        <dbReference type="Proteomes" id="UP000239504"/>
    </source>
</evidence>
<dbReference type="InterPro" id="IPR019056">
    <property type="entry name" value="Phage_TAC_6"/>
</dbReference>
<accession>A0A2S7K406</accession>
<proteinExistence type="predicted"/>
<dbReference type="EMBL" id="PJCH01000009">
    <property type="protein sequence ID" value="PQA87244.1"/>
    <property type="molecule type" value="Genomic_DNA"/>
</dbReference>
<gene>
    <name evidence="1" type="ORF">CW354_12485</name>
</gene>
<protein>
    <submittedName>
        <fullName evidence="1">Phage tail assembly chaperone</fullName>
    </submittedName>
</protein>